<reference evidence="2" key="2">
    <citation type="submission" date="2011-02" db="EMBL/GenBank/DDBJ databases">
        <authorList>
            <person name="MacLean D."/>
        </authorList>
    </citation>
    <scope>NUCLEOTIDE SEQUENCE</scope>
</reference>
<keyword evidence="1" id="KW-0472">Membrane</keyword>
<proteinExistence type="predicted"/>
<dbReference type="AlphaFoldDB" id="F0WW56"/>
<feature type="transmembrane region" description="Helical" evidence="1">
    <location>
        <begin position="29"/>
        <end position="58"/>
    </location>
</feature>
<reference evidence="2" key="1">
    <citation type="journal article" date="2011" name="PLoS Biol.">
        <title>Gene gain and loss during evolution of obligate parasitism in the white rust pathogen of Arabidopsis thaliana.</title>
        <authorList>
            <person name="Kemen E."/>
            <person name="Gardiner A."/>
            <person name="Schultz-Larsen T."/>
            <person name="Kemen A.C."/>
            <person name="Balmuth A.L."/>
            <person name="Robert-Seilaniantz A."/>
            <person name="Bailey K."/>
            <person name="Holub E."/>
            <person name="Studholme D.J."/>
            <person name="Maclean D."/>
            <person name="Jones J.D."/>
        </authorList>
    </citation>
    <scope>NUCLEOTIDE SEQUENCE</scope>
</reference>
<protein>
    <submittedName>
        <fullName evidence="2">AlNc14C312G10501 protein</fullName>
    </submittedName>
</protein>
<dbReference type="HOGENOM" id="CLU_2054054_0_0_1"/>
<accession>F0WW56</accession>
<keyword evidence="1" id="KW-1133">Transmembrane helix</keyword>
<sequence length="138" mass="16112">MECSMYTQTKLTQIADRKMLRGTDTKSTISIKICMNIAIAITDIALIPISIHTIILSLRENYKMKYQSIREITFLHDFTHLSFETICNTNGKAQQLRRLRATYLPRQHYRQPRVTLRVPVKSYTNSSDYTVMVQHSKL</sequence>
<evidence type="ECO:0000313" key="2">
    <source>
        <dbReference type="EMBL" id="CCA25675.1"/>
    </source>
</evidence>
<evidence type="ECO:0000256" key="1">
    <source>
        <dbReference type="SAM" id="Phobius"/>
    </source>
</evidence>
<keyword evidence="1" id="KW-0812">Transmembrane</keyword>
<dbReference type="EMBL" id="FR824357">
    <property type="protein sequence ID" value="CCA25675.1"/>
    <property type="molecule type" value="Genomic_DNA"/>
</dbReference>
<organism evidence="2">
    <name type="scientific">Albugo laibachii Nc14</name>
    <dbReference type="NCBI Taxonomy" id="890382"/>
    <lineage>
        <taxon>Eukaryota</taxon>
        <taxon>Sar</taxon>
        <taxon>Stramenopiles</taxon>
        <taxon>Oomycota</taxon>
        <taxon>Peronosporomycetes</taxon>
        <taxon>Albuginales</taxon>
        <taxon>Albuginaceae</taxon>
        <taxon>Albugo</taxon>
    </lineage>
</organism>
<name>F0WW56_9STRA</name>
<gene>
    <name evidence="2" type="primary">AlNc14C312G10501</name>
    <name evidence="2" type="ORF">ALNC14_118190</name>
</gene>